<dbReference type="RefSeq" id="WP_046953613.1">
    <property type="nucleotide sequence ID" value="NZ_LCYI01000002.1"/>
</dbReference>
<name>A0A0G8FAZ9_BACCE</name>
<evidence type="ECO:0000313" key="2">
    <source>
        <dbReference type="Proteomes" id="UP000035214"/>
    </source>
</evidence>
<dbReference type="PATRIC" id="fig|1396.428.peg.4467"/>
<dbReference type="EMBL" id="LCYI01000002">
    <property type="protein sequence ID" value="KLA33631.1"/>
    <property type="molecule type" value="Genomic_DNA"/>
</dbReference>
<organism evidence="1 2">
    <name type="scientific">Bacillus cereus</name>
    <dbReference type="NCBI Taxonomy" id="1396"/>
    <lineage>
        <taxon>Bacteria</taxon>
        <taxon>Bacillati</taxon>
        <taxon>Bacillota</taxon>
        <taxon>Bacilli</taxon>
        <taxon>Bacillales</taxon>
        <taxon>Bacillaceae</taxon>
        <taxon>Bacillus</taxon>
        <taxon>Bacillus cereus group</taxon>
    </lineage>
</organism>
<proteinExistence type="predicted"/>
<comment type="caution">
    <text evidence="1">The sequence shown here is derived from an EMBL/GenBank/DDBJ whole genome shotgun (WGS) entry which is preliminary data.</text>
</comment>
<dbReference type="Proteomes" id="UP000035214">
    <property type="component" value="Unassembled WGS sequence"/>
</dbReference>
<accession>A0A0G8FAZ9</accession>
<protein>
    <submittedName>
        <fullName evidence="1">Uncharacterized protein</fullName>
    </submittedName>
</protein>
<sequence>MKYTYEFFQGPFNFLMIKLPENISLVGEFLENDIQNSDGVFWLSRINKVLNCEVDSLELGGNSCDLEIRNDFTKITHRYIEDENYSCNIETDELKELILVWVKEKEKHKK</sequence>
<gene>
    <name evidence="1" type="ORF">B4077_2043</name>
</gene>
<dbReference type="AlphaFoldDB" id="A0A0G8FAZ9"/>
<evidence type="ECO:0000313" key="1">
    <source>
        <dbReference type="EMBL" id="KLA33631.1"/>
    </source>
</evidence>
<reference evidence="1 2" key="1">
    <citation type="submission" date="2015-04" db="EMBL/GenBank/DDBJ databases">
        <title>Draft Genome Sequences of Eight Spore-Forming Food Isolates of Bacillus cereus Genome sequencing.</title>
        <authorList>
            <person name="Krawcyk A.O."/>
            <person name="de Jong A."/>
            <person name="Eijlander R.T."/>
            <person name="Berendsen E.M."/>
            <person name="Holsappel S."/>
            <person name="Wells-Bennik M."/>
            <person name="Kuipers O.P."/>
        </authorList>
    </citation>
    <scope>NUCLEOTIDE SEQUENCE [LARGE SCALE GENOMIC DNA]</scope>
    <source>
        <strain evidence="1 2">B4077</strain>
    </source>
</reference>